<feature type="domain" description="Beta-mannosidase-like galactose-binding" evidence="12">
    <location>
        <begin position="46"/>
        <end position="217"/>
    </location>
</feature>
<evidence type="ECO:0000256" key="7">
    <source>
        <dbReference type="ARBA" id="ARBA00023180"/>
    </source>
</evidence>
<feature type="domain" description="Glycoside hydrolase family 2 immunoglobulin-like beta-sandwich" evidence="11">
    <location>
        <begin position="246"/>
        <end position="342"/>
    </location>
</feature>
<accession>A0A1D2M355</accession>
<dbReference type="Gene3D" id="2.60.40.10">
    <property type="entry name" value="Immunoglobulins"/>
    <property type="match status" value="1"/>
</dbReference>
<reference evidence="13 14" key="1">
    <citation type="journal article" date="2016" name="Genome Biol. Evol.">
        <title>Gene Family Evolution Reflects Adaptation to Soil Environmental Stressors in the Genome of the Collembolan Orchesella cincta.</title>
        <authorList>
            <person name="Faddeeva-Vakhrusheva A."/>
            <person name="Derks M.F."/>
            <person name="Anvar S.Y."/>
            <person name="Agamennone V."/>
            <person name="Suring W."/>
            <person name="Smit S."/>
            <person name="van Straalen N.M."/>
            <person name="Roelofs D."/>
        </authorList>
    </citation>
    <scope>NUCLEOTIDE SEQUENCE [LARGE SCALE GENOMIC DNA]</scope>
    <source>
        <tissue evidence="13">Mixed pool</tissue>
    </source>
</reference>
<evidence type="ECO:0000256" key="8">
    <source>
        <dbReference type="ARBA" id="ARBA00023228"/>
    </source>
</evidence>
<name>A0A1D2M355_ORCCI</name>
<dbReference type="GO" id="GO:0005764">
    <property type="term" value="C:lysosome"/>
    <property type="evidence" value="ECO:0007669"/>
    <property type="project" value="UniProtKB-SubCell"/>
</dbReference>
<dbReference type="Gene3D" id="3.20.20.80">
    <property type="entry name" value="Glycosidases"/>
    <property type="match status" value="1"/>
</dbReference>
<evidence type="ECO:0000313" key="13">
    <source>
        <dbReference type="EMBL" id="ODM87400.1"/>
    </source>
</evidence>
<evidence type="ECO:0000256" key="5">
    <source>
        <dbReference type="ARBA" id="ARBA00022729"/>
    </source>
</evidence>
<keyword evidence="5" id="KW-0732">Signal</keyword>
<feature type="non-terminal residue" evidence="13">
    <location>
        <position position="424"/>
    </location>
</feature>
<dbReference type="GO" id="GO:0004567">
    <property type="term" value="F:beta-mannosidase activity"/>
    <property type="evidence" value="ECO:0007669"/>
    <property type="project" value="UniProtKB-EC"/>
</dbReference>
<dbReference type="SUPFAM" id="SSF49785">
    <property type="entry name" value="Galactose-binding domain-like"/>
    <property type="match status" value="1"/>
</dbReference>
<dbReference type="InterPro" id="IPR008979">
    <property type="entry name" value="Galactose-bd-like_sf"/>
</dbReference>
<evidence type="ECO:0000259" key="12">
    <source>
        <dbReference type="Pfam" id="PF22666"/>
    </source>
</evidence>
<dbReference type="InterPro" id="IPR006102">
    <property type="entry name" value="Ig-like_GH2"/>
</dbReference>
<dbReference type="PANTHER" id="PTHR43730:SF1">
    <property type="entry name" value="BETA-MANNOSIDASE"/>
    <property type="match status" value="1"/>
</dbReference>
<evidence type="ECO:0000259" key="11">
    <source>
        <dbReference type="Pfam" id="PF00703"/>
    </source>
</evidence>
<dbReference type="InterPro" id="IPR017853">
    <property type="entry name" value="GH"/>
</dbReference>
<sequence length="424" mass="47648">AATICIVQCRAAFETFDFGIERISLVASRVSNTWTATGINGTGGAEISVPAAVPGGIYSDLEVHGDLNSAVYHEYNDMENRWVGRLAWTFTRNFDVTTSNLEKTDIVLVCEGLDTVAEVFINEVSVGKSENMFARYVFDIKSALQVGQNTIRVAFQSPVEYAQTKFKEHNTTLGYQVVPEFLAPAYRGENQAQMIRKMQAAFSWDWGPSYPNSGIWKNIYVEAYNGAIIRDVMIFSTPSKPVPDETADTEWEVTARVYYDSGVDGPAALTFKRNGSAPVTETVALEKGKGKSVDIKLTESGDQTKLWWPNGYGEQNLYWYNVTLESETTSDSTTRMLRFGFRTVELIENFVDPADEEKGREFYFIVNGVQMYSKGSNSIPLHVLTEKITKEQTEWLLRAAKMSHQNMIRVWGGGNYESAWFYDV</sequence>
<dbReference type="InterPro" id="IPR013783">
    <property type="entry name" value="Ig-like_fold"/>
</dbReference>
<comment type="caution">
    <text evidence="13">The sequence shown here is derived from an EMBL/GenBank/DDBJ whole genome shotgun (WGS) entry which is preliminary data.</text>
</comment>
<keyword evidence="6" id="KW-0378">Hydrolase</keyword>
<proteinExistence type="inferred from homology"/>
<dbReference type="SUPFAM" id="SSF51445">
    <property type="entry name" value="(Trans)glycosidases"/>
    <property type="match status" value="1"/>
</dbReference>
<keyword evidence="9" id="KW-0326">Glycosidase</keyword>
<feature type="non-terminal residue" evidence="13">
    <location>
        <position position="1"/>
    </location>
</feature>
<comment type="catalytic activity">
    <reaction evidence="1">
        <text>Hydrolysis of terminal, non-reducing beta-D-mannose residues in beta-D-mannosides.</text>
        <dbReference type="EC" id="3.2.1.25"/>
    </reaction>
</comment>
<dbReference type="EMBL" id="LJIJ01005406">
    <property type="protein sequence ID" value="ODM87400.1"/>
    <property type="molecule type" value="Genomic_DNA"/>
</dbReference>
<protein>
    <recommendedName>
        <fullName evidence="4">beta-mannosidase</fullName>
        <ecNumber evidence="4">3.2.1.25</ecNumber>
    </recommendedName>
    <alternativeName>
        <fullName evidence="10">Mannanase</fullName>
    </alternativeName>
</protein>
<dbReference type="GO" id="GO:0006516">
    <property type="term" value="P:glycoprotein catabolic process"/>
    <property type="evidence" value="ECO:0007669"/>
    <property type="project" value="TreeGrafter"/>
</dbReference>
<evidence type="ECO:0000256" key="4">
    <source>
        <dbReference type="ARBA" id="ARBA00012754"/>
    </source>
</evidence>
<keyword evidence="8" id="KW-0458">Lysosome</keyword>
<dbReference type="AlphaFoldDB" id="A0A1D2M355"/>
<keyword evidence="14" id="KW-1185">Reference proteome</keyword>
<evidence type="ECO:0000256" key="1">
    <source>
        <dbReference type="ARBA" id="ARBA00000829"/>
    </source>
</evidence>
<gene>
    <name evidence="13" type="ORF">Ocin01_19283</name>
</gene>
<dbReference type="InterPro" id="IPR036156">
    <property type="entry name" value="Beta-gal/glucu_dom_sf"/>
</dbReference>
<organism evidence="13 14">
    <name type="scientific">Orchesella cincta</name>
    <name type="common">Springtail</name>
    <name type="synonym">Podura cincta</name>
    <dbReference type="NCBI Taxonomy" id="48709"/>
    <lineage>
        <taxon>Eukaryota</taxon>
        <taxon>Metazoa</taxon>
        <taxon>Ecdysozoa</taxon>
        <taxon>Arthropoda</taxon>
        <taxon>Hexapoda</taxon>
        <taxon>Collembola</taxon>
        <taxon>Entomobryomorpha</taxon>
        <taxon>Entomobryoidea</taxon>
        <taxon>Orchesellidae</taxon>
        <taxon>Orchesellinae</taxon>
        <taxon>Orchesella</taxon>
    </lineage>
</organism>
<dbReference type="STRING" id="48709.A0A1D2M355"/>
<dbReference type="Gene3D" id="2.60.120.260">
    <property type="entry name" value="Galactose-binding domain-like"/>
    <property type="match status" value="1"/>
</dbReference>
<evidence type="ECO:0000256" key="10">
    <source>
        <dbReference type="ARBA" id="ARBA00033445"/>
    </source>
</evidence>
<dbReference type="SUPFAM" id="SSF49303">
    <property type="entry name" value="beta-Galactosidase/glucuronidase domain"/>
    <property type="match status" value="1"/>
</dbReference>
<dbReference type="FunFam" id="2.60.120.260:FF:000060">
    <property type="entry name" value="Probable beta-mannosidase"/>
    <property type="match status" value="1"/>
</dbReference>
<dbReference type="Pfam" id="PF00703">
    <property type="entry name" value="Glyco_hydro_2"/>
    <property type="match status" value="1"/>
</dbReference>
<dbReference type="Pfam" id="PF22666">
    <property type="entry name" value="Glyco_hydro_2_N2"/>
    <property type="match status" value="1"/>
</dbReference>
<evidence type="ECO:0000256" key="3">
    <source>
        <dbReference type="ARBA" id="ARBA00007401"/>
    </source>
</evidence>
<evidence type="ECO:0000313" key="14">
    <source>
        <dbReference type="Proteomes" id="UP000094527"/>
    </source>
</evidence>
<dbReference type="GO" id="GO:0005975">
    <property type="term" value="P:carbohydrate metabolic process"/>
    <property type="evidence" value="ECO:0007669"/>
    <property type="project" value="InterPro"/>
</dbReference>
<evidence type="ECO:0000256" key="2">
    <source>
        <dbReference type="ARBA" id="ARBA00004371"/>
    </source>
</evidence>
<dbReference type="OMA" id="ATICIVQ"/>
<keyword evidence="7" id="KW-0325">Glycoprotein</keyword>
<dbReference type="OrthoDB" id="2866996at2759"/>
<dbReference type="PANTHER" id="PTHR43730">
    <property type="entry name" value="BETA-MANNOSIDASE"/>
    <property type="match status" value="1"/>
</dbReference>
<evidence type="ECO:0000256" key="9">
    <source>
        <dbReference type="ARBA" id="ARBA00023295"/>
    </source>
</evidence>
<comment type="subcellular location">
    <subcellularLocation>
        <location evidence="2">Lysosome</location>
    </subcellularLocation>
</comment>
<dbReference type="Proteomes" id="UP000094527">
    <property type="component" value="Unassembled WGS sequence"/>
</dbReference>
<comment type="similarity">
    <text evidence="3">Belongs to the glycosyl hydrolase 2 family.</text>
</comment>
<dbReference type="EC" id="3.2.1.25" evidence="4"/>
<dbReference type="InterPro" id="IPR050887">
    <property type="entry name" value="Beta-mannosidase_GH2"/>
</dbReference>
<evidence type="ECO:0000256" key="6">
    <source>
        <dbReference type="ARBA" id="ARBA00022801"/>
    </source>
</evidence>
<dbReference type="InterPro" id="IPR054593">
    <property type="entry name" value="Beta-mannosidase-like_N2"/>
</dbReference>